<dbReference type="InterPro" id="IPR039024">
    <property type="entry name" value="RTC4"/>
</dbReference>
<feature type="region of interest" description="Disordered" evidence="8">
    <location>
        <begin position="1"/>
        <end position="238"/>
    </location>
</feature>
<evidence type="ECO:0000256" key="6">
    <source>
        <dbReference type="ARBA" id="ARBA00022490"/>
    </source>
</evidence>
<organism evidence="10 11">
    <name type="scientific">Colletotrichum chlorophyti</name>
    <dbReference type="NCBI Taxonomy" id="708187"/>
    <lineage>
        <taxon>Eukaryota</taxon>
        <taxon>Fungi</taxon>
        <taxon>Dikarya</taxon>
        <taxon>Ascomycota</taxon>
        <taxon>Pezizomycotina</taxon>
        <taxon>Sordariomycetes</taxon>
        <taxon>Hypocreomycetidae</taxon>
        <taxon>Glomerellales</taxon>
        <taxon>Glomerellaceae</taxon>
        <taxon>Colletotrichum</taxon>
    </lineage>
</organism>
<comment type="function">
    <text evidence="1">May be involved in a process influencing telomere capping.</text>
</comment>
<dbReference type="EMBL" id="MPGH01000087">
    <property type="protein sequence ID" value="OLN88499.1"/>
    <property type="molecule type" value="Genomic_DNA"/>
</dbReference>
<dbReference type="Proteomes" id="UP000186583">
    <property type="component" value="Unassembled WGS sequence"/>
</dbReference>
<evidence type="ECO:0000256" key="1">
    <source>
        <dbReference type="ARBA" id="ARBA00002738"/>
    </source>
</evidence>
<protein>
    <recommendedName>
        <fullName evidence="5">Restriction of telomere capping protein 4</fullName>
    </recommendedName>
</protein>
<feature type="region of interest" description="Disordered" evidence="8">
    <location>
        <begin position="259"/>
        <end position="322"/>
    </location>
</feature>
<evidence type="ECO:0000259" key="9">
    <source>
        <dbReference type="SMART" id="SM01312"/>
    </source>
</evidence>
<evidence type="ECO:0000256" key="7">
    <source>
        <dbReference type="ARBA" id="ARBA00023242"/>
    </source>
</evidence>
<evidence type="ECO:0000256" key="4">
    <source>
        <dbReference type="ARBA" id="ARBA00009461"/>
    </source>
</evidence>
<feature type="compositionally biased region" description="Polar residues" evidence="8">
    <location>
        <begin position="117"/>
        <end position="162"/>
    </location>
</feature>
<comment type="caution">
    <text evidence="10">The sequence shown here is derived from an EMBL/GenBank/DDBJ whole genome shotgun (WGS) entry which is preliminary data.</text>
</comment>
<feature type="compositionally biased region" description="Polar residues" evidence="8">
    <location>
        <begin position="27"/>
        <end position="40"/>
    </location>
</feature>
<keyword evidence="6" id="KW-0963">Cytoplasm</keyword>
<feature type="compositionally biased region" description="Basic and acidic residues" evidence="8">
    <location>
        <begin position="212"/>
        <end position="225"/>
    </location>
</feature>
<dbReference type="PANTHER" id="PTHR41391:SF1">
    <property type="entry name" value="RESTRICTION OF TELOMERE CAPPING PROTEIN 4"/>
    <property type="match status" value="1"/>
</dbReference>
<dbReference type="AlphaFoldDB" id="A0A1Q8RVJ3"/>
<evidence type="ECO:0000256" key="8">
    <source>
        <dbReference type="SAM" id="MobiDB-lite"/>
    </source>
</evidence>
<evidence type="ECO:0000256" key="3">
    <source>
        <dbReference type="ARBA" id="ARBA00004496"/>
    </source>
</evidence>
<gene>
    <name evidence="10" type="ORF">CCHL11_02016</name>
</gene>
<feature type="compositionally biased region" description="Polar residues" evidence="8">
    <location>
        <begin position="260"/>
        <end position="269"/>
    </location>
</feature>
<evidence type="ECO:0000256" key="2">
    <source>
        <dbReference type="ARBA" id="ARBA00004123"/>
    </source>
</evidence>
<dbReference type="InterPro" id="IPR028094">
    <property type="entry name" value="RTC4_C"/>
</dbReference>
<dbReference type="PANTHER" id="PTHR41391">
    <property type="entry name" value="RESTRICTION OF TELOMERE CAPPING PROTEIN 4"/>
    <property type="match status" value="1"/>
</dbReference>
<dbReference type="SMART" id="SM01312">
    <property type="entry name" value="RTC4"/>
    <property type="match status" value="1"/>
</dbReference>
<feature type="compositionally biased region" description="Basic and acidic residues" evidence="8">
    <location>
        <begin position="180"/>
        <end position="190"/>
    </location>
</feature>
<sequence length="561" mass="61087">MPSGSGTRLSRRAGLSRKDPTPGLLRQVNNQVRVEKNIQSVDDDKPVDRPPDDSDDELTDPGSLKNSSKPGEANPDEHPNDQGGGPLNDFQSKSDTSSDDEKARQSRANMARPYFGTSKSGQQQAKAFSLSRESSSGQKRPVSSQGSTAATQGSKRASTNVISPYPVSKRSKSSGSGGETKIKKAVDRRLGRTYSSRANEKAKRAPVSSKTSADEGKTGKREKEACPPSPKKALPAFKSYGDDPFEKFGDNTPAKGLVMSMSNLPSSPLGTPPKASLRHSSLSPDLSSRRTAKIELKHPSGSFPGPLPRSDKASAQPCVSSSKPVFKGGEMKKYSFSDLSDFSDIESDDYDGTQAAEAHCPMCNQAVDKALLESFSNGARLNIRRQIQFCRLHKKKSAEDAWNARGYPNIDWEGLSDRLPAHFDLIEKIINGSPSHYGSLLIDKVKDGKSRTLLKAEDSLTPGYYGPRGLRALSENIIRRFSSVLRERAVADRLISSRGYSSYVEAVLVPELAVQLICEDMEVRSDQARHILEDSKWIGDLLHEDVGDTVDHVSDDERTGC</sequence>
<keyword evidence="11" id="KW-1185">Reference proteome</keyword>
<evidence type="ECO:0000313" key="11">
    <source>
        <dbReference type="Proteomes" id="UP000186583"/>
    </source>
</evidence>
<feature type="compositionally biased region" description="Basic and acidic residues" evidence="8">
    <location>
        <begin position="42"/>
        <end position="52"/>
    </location>
</feature>
<dbReference type="OrthoDB" id="128308at2759"/>
<dbReference type="GO" id="GO:0005634">
    <property type="term" value="C:nucleus"/>
    <property type="evidence" value="ECO:0007669"/>
    <property type="project" value="UniProtKB-SubCell"/>
</dbReference>
<dbReference type="GO" id="GO:0005737">
    <property type="term" value="C:cytoplasm"/>
    <property type="evidence" value="ECO:0007669"/>
    <property type="project" value="UniProtKB-SubCell"/>
</dbReference>
<reference evidence="10 11" key="1">
    <citation type="submission" date="2016-11" db="EMBL/GenBank/DDBJ databases">
        <title>Draft Genome Assembly of Colletotrichum chlorophyti a pathogen of herbaceous plants.</title>
        <authorList>
            <person name="Gan P."/>
            <person name="Narusaka M."/>
            <person name="Tsushima A."/>
            <person name="Narusaka Y."/>
            <person name="Takano Y."/>
            <person name="Shirasu K."/>
        </authorList>
    </citation>
    <scope>NUCLEOTIDE SEQUENCE [LARGE SCALE GENOMIC DNA]</scope>
    <source>
        <strain evidence="10 11">NTL11</strain>
    </source>
</reference>
<dbReference type="Pfam" id="PF14474">
    <property type="entry name" value="RTC4"/>
    <property type="match status" value="1"/>
</dbReference>
<comment type="similarity">
    <text evidence="4">Belongs to the RTC4 family.</text>
</comment>
<keyword evidence="7" id="KW-0539">Nucleus</keyword>
<accession>A0A1Q8RVJ3</accession>
<name>A0A1Q8RVJ3_9PEZI</name>
<feature type="domain" description="Restriction of telomere capping protein 4 C-terminal" evidence="9">
    <location>
        <begin position="429"/>
        <end position="545"/>
    </location>
</feature>
<evidence type="ECO:0000313" key="10">
    <source>
        <dbReference type="EMBL" id="OLN88499.1"/>
    </source>
</evidence>
<evidence type="ECO:0000256" key="5">
    <source>
        <dbReference type="ARBA" id="ARBA00015162"/>
    </source>
</evidence>
<comment type="subcellular location">
    <subcellularLocation>
        <location evidence="3">Cytoplasm</location>
    </subcellularLocation>
    <subcellularLocation>
        <location evidence="2">Nucleus</location>
    </subcellularLocation>
</comment>
<proteinExistence type="inferred from homology"/>